<comment type="caution">
    <text evidence="2">The sequence shown here is derived from an EMBL/GenBank/DDBJ whole genome shotgun (WGS) entry which is preliminary data.</text>
</comment>
<name>A0ABV1UKJ6_9ACTN</name>
<feature type="domain" description="Transposase IS4 N-terminal" evidence="1">
    <location>
        <begin position="22"/>
        <end position="113"/>
    </location>
</feature>
<evidence type="ECO:0000313" key="3">
    <source>
        <dbReference type="Proteomes" id="UP001470023"/>
    </source>
</evidence>
<dbReference type="RefSeq" id="WP_352066122.1">
    <property type="nucleotide sequence ID" value="NZ_JBEPAZ010000094.1"/>
</dbReference>
<evidence type="ECO:0000313" key="2">
    <source>
        <dbReference type="EMBL" id="MER6434258.1"/>
    </source>
</evidence>
<accession>A0ABV1UKJ6</accession>
<keyword evidence="3" id="KW-1185">Reference proteome</keyword>
<reference evidence="2 3" key="1">
    <citation type="submission" date="2024-06" db="EMBL/GenBank/DDBJ databases">
        <title>The Natural Products Discovery Center: Release of the First 8490 Sequenced Strains for Exploring Actinobacteria Biosynthetic Diversity.</title>
        <authorList>
            <person name="Kalkreuter E."/>
            <person name="Kautsar S.A."/>
            <person name="Yang D."/>
            <person name="Bader C.D."/>
            <person name="Teijaro C.N."/>
            <person name="Fluegel L."/>
            <person name="Davis C.M."/>
            <person name="Simpson J.R."/>
            <person name="Lauterbach L."/>
            <person name="Steele A.D."/>
            <person name="Gui C."/>
            <person name="Meng S."/>
            <person name="Li G."/>
            <person name="Viehrig K."/>
            <person name="Ye F."/>
            <person name="Su P."/>
            <person name="Kiefer A.F."/>
            <person name="Nichols A."/>
            <person name="Cepeda A.J."/>
            <person name="Yan W."/>
            <person name="Fan B."/>
            <person name="Jiang Y."/>
            <person name="Adhikari A."/>
            <person name="Zheng C.-J."/>
            <person name="Schuster L."/>
            <person name="Cowan T.M."/>
            <person name="Smanski M.J."/>
            <person name="Chevrette M.G."/>
            <person name="De Carvalho L.P.S."/>
            <person name="Shen B."/>
        </authorList>
    </citation>
    <scope>NUCLEOTIDE SEQUENCE [LARGE SCALE GENOMIC DNA]</scope>
    <source>
        <strain evidence="2 3">NPDC001166</strain>
    </source>
</reference>
<protein>
    <submittedName>
        <fullName evidence="2">Transposase domain-containing protein</fullName>
    </submittedName>
</protein>
<dbReference type="Pfam" id="PF13006">
    <property type="entry name" value="Nterm_IS4"/>
    <property type="match status" value="1"/>
</dbReference>
<dbReference type="Proteomes" id="UP001470023">
    <property type="component" value="Unassembled WGS sequence"/>
</dbReference>
<proteinExistence type="predicted"/>
<organism evidence="2 3">
    <name type="scientific">Streptomyces sp. 900105245</name>
    <dbReference type="NCBI Taxonomy" id="3154379"/>
    <lineage>
        <taxon>Bacteria</taxon>
        <taxon>Bacillati</taxon>
        <taxon>Actinomycetota</taxon>
        <taxon>Actinomycetes</taxon>
        <taxon>Kitasatosporales</taxon>
        <taxon>Streptomycetaceae</taxon>
        <taxon>Streptomyces</taxon>
    </lineage>
</organism>
<evidence type="ECO:0000259" key="1">
    <source>
        <dbReference type="Pfam" id="PF13006"/>
    </source>
</evidence>
<gene>
    <name evidence="2" type="ORF">ABT272_42325</name>
</gene>
<dbReference type="EMBL" id="JBEPAZ010000094">
    <property type="protein sequence ID" value="MER6434258.1"/>
    <property type="molecule type" value="Genomic_DNA"/>
</dbReference>
<dbReference type="InterPro" id="IPR024473">
    <property type="entry name" value="Transposases_IS4_N"/>
</dbReference>
<sequence>MDAKSVISREVAVAAGPFAPGYLGELTQIIPFEMVDQVLAEAGGTQQRIRDLPSRVVVYVLLAGALFPGIGWKQVWQRLTAGLEGLATVTPTGSALAQARRRVGIRPLRDLFDLLRGPAAGIATVGTRWRGLLVCAIDGTLMAVPDSPANQTEFIKTLSYMVRLRNRL</sequence>